<dbReference type="InterPro" id="IPR023606">
    <property type="entry name" value="CoA-Trfase_III_dom_1_sf"/>
</dbReference>
<dbReference type="GO" id="GO:0016740">
    <property type="term" value="F:transferase activity"/>
    <property type="evidence" value="ECO:0007669"/>
    <property type="project" value="UniProtKB-KW"/>
</dbReference>
<protein>
    <submittedName>
        <fullName evidence="1">Acyl-CoA transferase</fullName>
    </submittedName>
</protein>
<accession>A0A806XEC2</accession>
<dbReference type="InterPro" id="IPR050509">
    <property type="entry name" value="CoA-transferase_III"/>
</dbReference>
<dbReference type="AlphaFoldDB" id="A0A806XEC2"/>
<dbReference type="RefSeq" id="WP_062741397.1">
    <property type="nucleotide sequence ID" value="NZ_CP012871.1"/>
</dbReference>
<dbReference type="OrthoDB" id="9058532at2"/>
<dbReference type="SUPFAM" id="SSF89796">
    <property type="entry name" value="CoA-transferase family III (CaiB/BaiF)"/>
    <property type="match status" value="2"/>
</dbReference>
<name>A0A806XEC2_9ENTR</name>
<gene>
    <name evidence="1" type="ORF">AO703_12790</name>
</gene>
<dbReference type="InterPro" id="IPR003673">
    <property type="entry name" value="CoA-Trfase_fam_III"/>
</dbReference>
<dbReference type="Gene3D" id="3.40.50.10540">
    <property type="entry name" value="Crotonobetainyl-coa:carnitine coa-transferase, domain 1"/>
    <property type="match status" value="1"/>
</dbReference>
<dbReference type="KEGG" id="kle:AO703_12790"/>
<sequence length="454" mass="49911">MREYAQSTRCYSTLWQAFDSSPPPDVRFLSSGALPSCYAVSDFAAASMAVVGAWLARVCQTRAVPGIDRRLASFWFQGSVTPLNRSAPVLWDPLTGDYQTVDGWIRLHTNAAHHRQAMASVLGKHADKAALAPAVRQWRADSLEQAIVDAGGCAAAMRSAMQWQQHSQGASVIQEPLLHEQYTAPGQPASRPLAPARPLLGVRILDLTRIIAGPVATRMLAGLGADVLRIDPPDWAEPALEEEITPGKRCARLNLRQEIDRQTLCEIIRKADVIVHGYRADALEALGLDAAARQRLSPGIIDVSLNAWGWSGPWRNRRGFDSLVQMACGIAAAGQQWRQSERPFPLPVQALDHATGYLMAAAVLKGLHVRQTTGQGYQARFSLARTAHELMRWPAAGQHEFAPRNKRDERPALEWSAFGLAQRLQFPLRLPGTPVLWSRPPVPLGTDEPRWLTA</sequence>
<evidence type="ECO:0000313" key="1">
    <source>
        <dbReference type="EMBL" id="ALR77139.1"/>
    </source>
</evidence>
<organism evidence="1 2">
    <name type="scientific">[Enterobacter] lignolyticus</name>
    <dbReference type="NCBI Taxonomy" id="1334193"/>
    <lineage>
        <taxon>Bacteria</taxon>
        <taxon>Pseudomonadati</taxon>
        <taxon>Pseudomonadota</taxon>
        <taxon>Gammaproteobacteria</taxon>
        <taxon>Enterobacterales</taxon>
        <taxon>Enterobacteriaceae</taxon>
        <taxon>Pluralibacter</taxon>
    </lineage>
</organism>
<keyword evidence="1" id="KW-0808">Transferase</keyword>
<dbReference type="EMBL" id="CP012871">
    <property type="protein sequence ID" value="ALR77139.1"/>
    <property type="molecule type" value="Genomic_DNA"/>
</dbReference>
<dbReference type="PANTHER" id="PTHR48228">
    <property type="entry name" value="SUCCINYL-COA--D-CITRAMALATE COA-TRANSFERASE"/>
    <property type="match status" value="1"/>
</dbReference>
<evidence type="ECO:0000313" key="2">
    <source>
        <dbReference type="Proteomes" id="UP000069162"/>
    </source>
</evidence>
<dbReference type="Proteomes" id="UP000069162">
    <property type="component" value="Chromosome"/>
</dbReference>
<proteinExistence type="predicted"/>
<reference evidence="2" key="1">
    <citation type="submission" date="2015-10" db="EMBL/GenBank/DDBJ databases">
        <title>Complete Genome Sequencing of Klebsiella sp. strain G5.</title>
        <authorList>
            <person name="Chan K.-G."/>
            <person name="Chen J.-W."/>
        </authorList>
    </citation>
    <scope>NUCLEOTIDE SEQUENCE [LARGE SCALE GENOMIC DNA]</scope>
    <source>
        <strain evidence="2">G5</strain>
    </source>
</reference>
<dbReference type="Pfam" id="PF02515">
    <property type="entry name" value="CoA_transf_3"/>
    <property type="match status" value="1"/>
</dbReference>
<dbReference type="PANTHER" id="PTHR48228:SF4">
    <property type="entry name" value="BLR3030 PROTEIN"/>
    <property type="match status" value="1"/>
</dbReference>